<reference evidence="17" key="1">
    <citation type="submission" date="2016-10" db="EMBL/GenBank/DDBJ databases">
        <authorList>
            <person name="Varghese N."/>
            <person name="Submissions S."/>
        </authorList>
    </citation>
    <scope>NUCLEOTIDE SEQUENCE [LARGE SCALE GENOMIC DNA]</scope>
    <source>
        <strain evidence="17">DSM 5463</strain>
    </source>
</reference>
<dbReference type="GO" id="GO:0008270">
    <property type="term" value="F:zinc ion binding"/>
    <property type="evidence" value="ECO:0007669"/>
    <property type="project" value="UniProtKB-UniRule"/>
</dbReference>
<dbReference type="SUPFAM" id="SSF47323">
    <property type="entry name" value="Anticodon-binding domain of a subclass of class I aminoacyl-tRNA synthetases"/>
    <property type="match status" value="1"/>
</dbReference>
<evidence type="ECO:0000256" key="14">
    <source>
        <dbReference type="SAM" id="Coils"/>
    </source>
</evidence>
<comment type="catalytic activity">
    <reaction evidence="12 13">
        <text>tRNA(Cys) + L-cysteine + ATP = L-cysteinyl-tRNA(Cys) + AMP + diphosphate</text>
        <dbReference type="Rhea" id="RHEA:17773"/>
        <dbReference type="Rhea" id="RHEA-COMP:9661"/>
        <dbReference type="Rhea" id="RHEA-COMP:9679"/>
        <dbReference type="ChEBI" id="CHEBI:30616"/>
        <dbReference type="ChEBI" id="CHEBI:33019"/>
        <dbReference type="ChEBI" id="CHEBI:35235"/>
        <dbReference type="ChEBI" id="CHEBI:78442"/>
        <dbReference type="ChEBI" id="CHEBI:78517"/>
        <dbReference type="ChEBI" id="CHEBI:456215"/>
        <dbReference type="EC" id="6.1.1.16"/>
    </reaction>
</comment>
<keyword evidence="8 13" id="KW-0862">Zinc</keyword>
<evidence type="ECO:0000256" key="7">
    <source>
        <dbReference type="ARBA" id="ARBA00022741"/>
    </source>
</evidence>
<evidence type="ECO:0000256" key="2">
    <source>
        <dbReference type="ARBA" id="ARBA00005594"/>
    </source>
</evidence>
<evidence type="ECO:0000256" key="6">
    <source>
        <dbReference type="ARBA" id="ARBA00022723"/>
    </source>
</evidence>
<evidence type="ECO:0000256" key="11">
    <source>
        <dbReference type="ARBA" id="ARBA00023146"/>
    </source>
</evidence>
<feature type="short sequence motif" description="'HIGH' region" evidence="13">
    <location>
        <begin position="31"/>
        <end position="41"/>
    </location>
</feature>
<organism evidence="16 17">
    <name type="scientific">Caloramator fervidus</name>
    <dbReference type="NCBI Taxonomy" id="29344"/>
    <lineage>
        <taxon>Bacteria</taxon>
        <taxon>Bacillati</taxon>
        <taxon>Bacillota</taxon>
        <taxon>Clostridia</taxon>
        <taxon>Eubacteriales</taxon>
        <taxon>Clostridiaceae</taxon>
        <taxon>Caloramator</taxon>
    </lineage>
</organism>
<dbReference type="Proteomes" id="UP000242850">
    <property type="component" value="Unassembled WGS sequence"/>
</dbReference>
<keyword evidence="6 13" id="KW-0479">Metal-binding</keyword>
<keyword evidence="14" id="KW-0175">Coiled coil</keyword>
<dbReference type="GO" id="GO:0006423">
    <property type="term" value="P:cysteinyl-tRNA aminoacylation"/>
    <property type="evidence" value="ECO:0007669"/>
    <property type="project" value="UniProtKB-UniRule"/>
</dbReference>
<dbReference type="Pfam" id="PF09190">
    <property type="entry name" value="DALR_2"/>
    <property type="match status" value="1"/>
</dbReference>
<evidence type="ECO:0000313" key="16">
    <source>
        <dbReference type="EMBL" id="SEF96658.1"/>
    </source>
</evidence>
<feature type="coiled-coil region" evidence="14">
    <location>
        <begin position="415"/>
        <end position="442"/>
    </location>
</feature>
<dbReference type="NCBIfam" id="TIGR00435">
    <property type="entry name" value="cysS"/>
    <property type="match status" value="1"/>
</dbReference>
<dbReference type="InterPro" id="IPR024909">
    <property type="entry name" value="Cys-tRNA/MSH_ligase"/>
</dbReference>
<keyword evidence="5 13" id="KW-0436">Ligase</keyword>
<feature type="binding site" evidence="13">
    <location>
        <position position="29"/>
    </location>
    <ligand>
        <name>Zn(2+)</name>
        <dbReference type="ChEBI" id="CHEBI:29105"/>
    </ligand>
</feature>
<feature type="short sequence motif" description="'KMSKS' region" evidence="13">
    <location>
        <begin position="266"/>
        <end position="270"/>
    </location>
</feature>
<keyword evidence="10 13" id="KW-0648">Protein biosynthesis</keyword>
<proteinExistence type="inferred from homology"/>
<evidence type="ECO:0000256" key="12">
    <source>
        <dbReference type="ARBA" id="ARBA00047398"/>
    </source>
</evidence>
<dbReference type="InterPro" id="IPR015273">
    <property type="entry name" value="Cys-tRNA-synt_Ia_DALR"/>
</dbReference>
<dbReference type="InterPro" id="IPR014729">
    <property type="entry name" value="Rossmann-like_a/b/a_fold"/>
</dbReference>
<comment type="subcellular location">
    <subcellularLocation>
        <location evidence="1 13">Cytoplasm</location>
    </subcellularLocation>
</comment>
<evidence type="ECO:0000256" key="9">
    <source>
        <dbReference type="ARBA" id="ARBA00022840"/>
    </source>
</evidence>
<evidence type="ECO:0000256" key="10">
    <source>
        <dbReference type="ARBA" id="ARBA00022917"/>
    </source>
</evidence>
<comment type="similarity">
    <text evidence="2 13">Belongs to the class-I aminoacyl-tRNA synthetase family.</text>
</comment>
<dbReference type="CDD" id="cd00672">
    <property type="entry name" value="CysRS_core"/>
    <property type="match status" value="1"/>
</dbReference>
<feature type="binding site" evidence="13">
    <location>
        <position position="238"/>
    </location>
    <ligand>
        <name>Zn(2+)</name>
        <dbReference type="ChEBI" id="CHEBI:29105"/>
    </ligand>
</feature>
<dbReference type="SMART" id="SM00840">
    <property type="entry name" value="DALR_2"/>
    <property type="match status" value="1"/>
</dbReference>
<dbReference type="PRINTS" id="PR00983">
    <property type="entry name" value="TRNASYNTHCYS"/>
</dbReference>
<dbReference type="SUPFAM" id="SSF52374">
    <property type="entry name" value="Nucleotidylyl transferase"/>
    <property type="match status" value="1"/>
</dbReference>
<protein>
    <recommendedName>
        <fullName evidence="13">Cysteine--tRNA ligase</fullName>
        <ecNumber evidence="13">6.1.1.16</ecNumber>
    </recommendedName>
    <alternativeName>
        <fullName evidence="13">Cysteinyl-tRNA synthetase</fullName>
        <shortName evidence="13">CysRS</shortName>
    </alternativeName>
</protein>
<dbReference type="Pfam" id="PF23493">
    <property type="entry name" value="CysS_C"/>
    <property type="match status" value="1"/>
</dbReference>
<dbReference type="GO" id="GO:0005829">
    <property type="term" value="C:cytosol"/>
    <property type="evidence" value="ECO:0007669"/>
    <property type="project" value="TreeGrafter"/>
</dbReference>
<dbReference type="InterPro" id="IPR056411">
    <property type="entry name" value="CysS_C"/>
</dbReference>
<feature type="domain" description="Cysteinyl-tRNA synthetase class Ia DALR" evidence="15">
    <location>
        <begin position="355"/>
        <end position="418"/>
    </location>
</feature>
<name>A0A1H5WBC6_9CLOT</name>
<keyword evidence="9 13" id="KW-0067">ATP-binding</keyword>
<evidence type="ECO:0000256" key="5">
    <source>
        <dbReference type="ARBA" id="ARBA00022598"/>
    </source>
</evidence>
<feature type="binding site" evidence="13">
    <location>
        <position position="234"/>
    </location>
    <ligand>
        <name>Zn(2+)</name>
        <dbReference type="ChEBI" id="CHEBI:29105"/>
    </ligand>
</feature>
<evidence type="ECO:0000256" key="3">
    <source>
        <dbReference type="ARBA" id="ARBA00011245"/>
    </source>
</evidence>
<evidence type="ECO:0000313" key="17">
    <source>
        <dbReference type="Proteomes" id="UP000242850"/>
    </source>
</evidence>
<dbReference type="InterPro" id="IPR015803">
    <property type="entry name" value="Cys-tRNA-ligase"/>
</dbReference>
<dbReference type="InterPro" id="IPR032678">
    <property type="entry name" value="tRNA-synt_1_cat_dom"/>
</dbReference>
<feature type="binding site" evidence="13">
    <location>
        <position position="269"/>
    </location>
    <ligand>
        <name>ATP</name>
        <dbReference type="ChEBI" id="CHEBI:30616"/>
    </ligand>
</feature>
<comment type="cofactor">
    <cofactor evidence="13">
        <name>Zn(2+)</name>
        <dbReference type="ChEBI" id="CHEBI:29105"/>
    </cofactor>
    <text evidence="13">Binds 1 zinc ion per subunit.</text>
</comment>
<evidence type="ECO:0000259" key="15">
    <source>
        <dbReference type="SMART" id="SM00840"/>
    </source>
</evidence>
<evidence type="ECO:0000256" key="1">
    <source>
        <dbReference type="ARBA" id="ARBA00004496"/>
    </source>
</evidence>
<gene>
    <name evidence="13" type="primary">cysS</name>
    <name evidence="16" type="ORF">SAMN05660865_01432</name>
</gene>
<dbReference type="Pfam" id="PF01406">
    <property type="entry name" value="tRNA-synt_1e"/>
    <property type="match status" value="1"/>
</dbReference>
<dbReference type="GO" id="GO:0004817">
    <property type="term" value="F:cysteine-tRNA ligase activity"/>
    <property type="evidence" value="ECO:0007669"/>
    <property type="project" value="UniProtKB-UniRule"/>
</dbReference>
<dbReference type="EMBL" id="FNUK01000018">
    <property type="protein sequence ID" value="SEF96658.1"/>
    <property type="molecule type" value="Genomic_DNA"/>
</dbReference>
<comment type="subunit">
    <text evidence="3 13">Monomer.</text>
</comment>
<dbReference type="GO" id="GO:0005524">
    <property type="term" value="F:ATP binding"/>
    <property type="evidence" value="ECO:0007669"/>
    <property type="project" value="UniProtKB-UniRule"/>
</dbReference>
<dbReference type="EC" id="6.1.1.16" evidence="13"/>
<evidence type="ECO:0000256" key="8">
    <source>
        <dbReference type="ARBA" id="ARBA00022833"/>
    </source>
</evidence>
<dbReference type="HAMAP" id="MF_00041">
    <property type="entry name" value="Cys_tRNA_synth"/>
    <property type="match status" value="1"/>
</dbReference>
<dbReference type="Gene3D" id="3.40.50.620">
    <property type="entry name" value="HUPs"/>
    <property type="match status" value="1"/>
</dbReference>
<feature type="binding site" evidence="13">
    <location>
        <position position="209"/>
    </location>
    <ligand>
        <name>Zn(2+)</name>
        <dbReference type="ChEBI" id="CHEBI:29105"/>
    </ligand>
</feature>
<keyword evidence="4 13" id="KW-0963">Cytoplasm</keyword>
<evidence type="ECO:0000256" key="4">
    <source>
        <dbReference type="ARBA" id="ARBA00022490"/>
    </source>
</evidence>
<dbReference type="PANTHER" id="PTHR10890">
    <property type="entry name" value="CYSTEINYL-TRNA SYNTHETASE"/>
    <property type="match status" value="1"/>
</dbReference>
<dbReference type="PANTHER" id="PTHR10890:SF3">
    <property type="entry name" value="CYSTEINE--TRNA LIGASE, CYTOPLASMIC"/>
    <property type="match status" value="1"/>
</dbReference>
<keyword evidence="17" id="KW-1185">Reference proteome</keyword>
<dbReference type="FunFam" id="3.40.50.620:FF:000009">
    <property type="entry name" value="Cysteine--tRNA ligase"/>
    <property type="match status" value="1"/>
</dbReference>
<dbReference type="AlphaFoldDB" id="A0A1H5WBC6"/>
<sequence length="467" mass="54375">MAIKIYNTMTRQKEEFKPINEGEVKMYACGPTVYNYFHIGNARTFIVFDTVRRYLEYRGYKVKFIQNFTDIDDKMIKKANEEGVTVKDIAEKYIQEYYKDADNLKIKRATQNPRATEYINEIIEFVKDLVDKGYAYVVDGDVYFDTTKFKEYGKLSHQSIEDLEAGARIEVDERKRNPMDFALWKAKKEGEPAWDSPWGPGRPGWHIECSTMACTLLGETIDIHGGGADLIFPHHENEIAQSEARNGKPFANYWMHVAYLNVNNQKMSKSLNNFFTAREILEKYDAEVIRLFMLSGHYRNPINFSLDLLDQAKSALERLYNAVAHLEHVIEVSEDRELKDEEVEFYNRLDSFKEKYIEAMDDDFNTADAISIIFDLVREVNTNIKETSAKKLAQKALNLIRELGGPLGILEKSTKVSLDEEIERLIEERQKARKEKNYALADKIREQLKEMGIILEDTPQGVRWRRI</sequence>
<accession>A0A1H5WBC6</accession>
<keyword evidence="11 13" id="KW-0030">Aminoacyl-tRNA synthetase</keyword>
<keyword evidence="7 13" id="KW-0547">Nucleotide-binding</keyword>
<evidence type="ECO:0000256" key="13">
    <source>
        <dbReference type="HAMAP-Rule" id="MF_00041"/>
    </source>
</evidence>
<dbReference type="Gene3D" id="1.20.120.1910">
    <property type="entry name" value="Cysteine-tRNA ligase, C-terminal anti-codon recognition domain"/>
    <property type="match status" value="1"/>
</dbReference>
<dbReference type="InterPro" id="IPR009080">
    <property type="entry name" value="tRNAsynth_Ia_anticodon-bd"/>
</dbReference>